<dbReference type="InterPro" id="IPR029006">
    <property type="entry name" value="ADF-H/Gelsolin-like_dom_sf"/>
</dbReference>
<keyword evidence="10" id="KW-0965">Cell junction</keyword>
<keyword evidence="17" id="KW-1185">Reference proteome</keyword>
<organism evidence="16 17">
    <name type="scientific">Oryzias latipes</name>
    <name type="common">Japanese rice fish</name>
    <name type="synonym">Japanese killifish</name>
    <dbReference type="NCBI Taxonomy" id="8090"/>
    <lineage>
        <taxon>Eukaryota</taxon>
        <taxon>Metazoa</taxon>
        <taxon>Chordata</taxon>
        <taxon>Craniata</taxon>
        <taxon>Vertebrata</taxon>
        <taxon>Euteleostomi</taxon>
        <taxon>Actinopterygii</taxon>
        <taxon>Neopterygii</taxon>
        <taxon>Teleostei</taxon>
        <taxon>Neoteleostei</taxon>
        <taxon>Acanthomorphata</taxon>
        <taxon>Ovalentaria</taxon>
        <taxon>Atherinomorphae</taxon>
        <taxon>Beloniformes</taxon>
        <taxon>Adrianichthyidae</taxon>
        <taxon>Oryziinae</taxon>
        <taxon>Oryzias</taxon>
    </lineage>
</organism>
<keyword evidence="11" id="KW-0770">Synapse</keyword>
<dbReference type="GeneTree" id="ENSGT00940000156732"/>
<accession>A0A3B3I115</accession>
<keyword evidence="9" id="KW-0967">Endosome</keyword>
<evidence type="ECO:0000259" key="15">
    <source>
        <dbReference type="Pfam" id="PF00241"/>
    </source>
</evidence>
<reference evidence="16" key="3">
    <citation type="submission" date="2025-09" db="UniProtKB">
        <authorList>
            <consortium name="Ensembl"/>
        </authorList>
    </citation>
    <scope>IDENTIFICATION</scope>
    <source>
        <strain evidence="16">Hd-rR</strain>
    </source>
</reference>
<dbReference type="GO" id="GO:0030027">
    <property type="term" value="C:lamellipodium"/>
    <property type="evidence" value="ECO:0007669"/>
    <property type="project" value="UniProtKB-SubCell"/>
</dbReference>
<evidence type="ECO:0000256" key="14">
    <source>
        <dbReference type="SAM" id="MobiDB-lite"/>
    </source>
</evidence>
<evidence type="ECO:0000256" key="4">
    <source>
        <dbReference type="ARBA" id="ARBA00004413"/>
    </source>
</evidence>
<keyword evidence="12" id="KW-0966">Cell projection</keyword>
<dbReference type="GO" id="GO:0005886">
    <property type="term" value="C:plasma membrane"/>
    <property type="evidence" value="ECO:0007669"/>
    <property type="project" value="UniProtKB-SubCell"/>
</dbReference>
<proteinExistence type="predicted"/>
<feature type="domain" description="ADF-H" evidence="15">
    <location>
        <begin position="10"/>
        <end position="49"/>
    </location>
</feature>
<dbReference type="GO" id="GO:0005938">
    <property type="term" value="C:cell cortex"/>
    <property type="evidence" value="ECO:0007669"/>
    <property type="project" value="UniProtKB-SubCell"/>
</dbReference>
<dbReference type="InterPro" id="IPR002108">
    <property type="entry name" value="ADF-H"/>
</dbReference>
<keyword evidence="8" id="KW-1003">Cell membrane</keyword>
<dbReference type="PANTHER" id="PTHR10829">
    <property type="entry name" value="CORTACTIN AND DREBRIN"/>
    <property type="match status" value="1"/>
</dbReference>
<evidence type="ECO:0000256" key="12">
    <source>
        <dbReference type="ARBA" id="ARBA00023273"/>
    </source>
</evidence>
<comment type="subcellular location">
    <subcellularLocation>
        <location evidence="2">Cell junction</location>
    </subcellularLocation>
    <subcellularLocation>
        <location evidence="4">Cell membrane</location>
        <topology evidence="4">Peripheral membrane protein</topology>
        <orientation evidence="4">Cytoplasmic side</orientation>
    </subcellularLocation>
    <subcellularLocation>
        <location evidence="6">Cell projection</location>
        <location evidence="6">Lamellipodium</location>
    </subcellularLocation>
    <subcellularLocation>
        <location evidence="5">Cell projection</location>
        <location evidence="5">Ruffle</location>
    </subcellularLocation>
    <subcellularLocation>
        <location evidence="7">Cytoplasm</location>
        <location evidence="7">Cell cortex</location>
    </subcellularLocation>
    <subcellularLocation>
        <location evidence="1">Cytoplasmic vesicle</location>
        <location evidence="1">Clathrin-coated vesicle</location>
    </subcellularLocation>
    <subcellularLocation>
        <location evidence="3">Early endosome</location>
    </subcellularLocation>
    <subcellularLocation>
        <location evidence="13">Synapse</location>
    </subcellularLocation>
</comment>
<evidence type="ECO:0000256" key="2">
    <source>
        <dbReference type="ARBA" id="ARBA00004282"/>
    </source>
</evidence>
<dbReference type="GO" id="GO:0001726">
    <property type="term" value="C:ruffle"/>
    <property type="evidence" value="ECO:0007669"/>
    <property type="project" value="UniProtKB-SubCell"/>
</dbReference>
<evidence type="ECO:0000256" key="9">
    <source>
        <dbReference type="ARBA" id="ARBA00022753"/>
    </source>
</evidence>
<protein>
    <recommendedName>
        <fullName evidence="15">ADF-H domain-containing protein</fullName>
    </recommendedName>
</protein>
<dbReference type="Ensembl" id="ENSORLT00000028019.1">
    <property type="protein sequence ID" value="ENSORLP00000037414.1"/>
    <property type="gene ID" value="ENSORLG00000022498.1"/>
</dbReference>
<feature type="compositionally biased region" description="Basic residues" evidence="14">
    <location>
        <begin position="55"/>
        <end position="68"/>
    </location>
</feature>
<dbReference type="GO" id="GO:0030136">
    <property type="term" value="C:clathrin-coated vesicle"/>
    <property type="evidence" value="ECO:0007669"/>
    <property type="project" value="UniProtKB-SubCell"/>
</dbReference>
<name>A0A3B3I115_ORYLA</name>
<evidence type="ECO:0000313" key="16">
    <source>
        <dbReference type="Ensembl" id="ENSORLP00000037414.1"/>
    </source>
</evidence>
<dbReference type="GO" id="GO:0045202">
    <property type="term" value="C:synapse"/>
    <property type="evidence" value="ECO:0007669"/>
    <property type="project" value="UniProtKB-SubCell"/>
</dbReference>
<sequence length="77" mass="8481">MTVNLSKNGPALTAAYQEVVDGKSSTNWALFTYEGNSNNLRLVEKGGSSCDHKRPDRGRRGARHHPRKSGQSVRSQL</sequence>
<reference evidence="16 17" key="1">
    <citation type="journal article" date="2007" name="Nature">
        <title>The medaka draft genome and insights into vertebrate genome evolution.</title>
        <authorList>
            <person name="Kasahara M."/>
            <person name="Naruse K."/>
            <person name="Sasaki S."/>
            <person name="Nakatani Y."/>
            <person name="Qu W."/>
            <person name="Ahsan B."/>
            <person name="Yamada T."/>
            <person name="Nagayasu Y."/>
            <person name="Doi K."/>
            <person name="Kasai Y."/>
            <person name="Jindo T."/>
            <person name="Kobayashi D."/>
            <person name="Shimada A."/>
            <person name="Toyoda A."/>
            <person name="Kuroki Y."/>
            <person name="Fujiyama A."/>
            <person name="Sasaki T."/>
            <person name="Shimizu A."/>
            <person name="Asakawa S."/>
            <person name="Shimizu N."/>
            <person name="Hashimoto S."/>
            <person name="Yang J."/>
            <person name="Lee Y."/>
            <person name="Matsushima K."/>
            <person name="Sugano S."/>
            <person name="Sakaizumi M."/>
            <person name="Narita T."/>
            <person name="Ohishi K."/>
            <person name="Haga S."/>
            <person name="Ohta F."/>
            <person name="Nomoto H."/>
            <person name="Nogata K."/>
            <person name="Morishita T."/>
            <person name="Endo T."/>
            <person name="Shin-I T."/>
            <person name="Takeda H."/>
            <person name="Morishita S."/>
            <person name="Kohara Y."/>
        </authorList>
    </citation>
    <scope>NUCLEOTIDE SEQUENCE [LARGE SCALE GENOMIC DNA]</scope>
    <source>
        <strain evidence="16 17">Hd-rR</strain>
    </source>
</reference>
<dbReference type="GO" id="GO:0003779">
    <property type="term" value="F:actin binding"/>
    <property type="evidence" value="ECO:0007669"/>
    <property type="project" value="InterPro"/>
</dbReference>
<feature type="region of interest" description="Disordered" evidence="14">
    <location>
        <begin position="41"/>
        <end position="77"/>
    </location>
</feature>
<evidence type="ECO:0000256" key="13">
    <source>
        <dbReference type="ARBA" id="ARBA00034103"/>
    </source>
</evidence>
<evidence type="ECO:0000256" key="10">
    <source>
        <dbReference type="ARBA" id="ARBA00022949"/>
    </source>
</evidence>
<keyword evidence="8" id="KW-0472">Membrane</keyword>
<dbReference type="AlphaFoldDB" id="A0A3B3I115"/>
<dbReference type="GO" id="GO:0005769">
    <property type="term" value="C:early endosome"/>
    <property type="evidence" value="ECO:0007669"/>
    <property type="project" value="UniProtKB-SubCell"/>
</dbReference>
<evidence type="ECO:0000256" key="8">
    <source>
        <dbReference type="ARBA" id="ARBA00022475"/>
    </source>
</evidence>
<evidence type="ECO:0000256" key="11">
    <source>
        <dbReference type="ARBA" id="ARBA00023018"/>
    </source>
</evidence>
<dbReference type="Gene3D" id="3.40.20.10">
    <property type="entry name" value="Severin"/>
    <property type="match status" value="1"/>
</dbReference>
<evidence type="ECO:0000256" key="7">
    <source>
        <dbReference type="ARBA" id="ARBA00004544"/>
    </source>
</evidence>
<dbReference type="GO" id="GO:0070161">
    <property type="term" value="C:anchoring junction"/>
    <property type="evidence" value="ECO:0007669"/>
    <property type="project" value="UniProtKB-SubCell"/>
</dbReference>
<evidence type="ECO:0000256" key="3">
    <source>
        <dbReference type="ARBA" id="ARBA00004412"/>
    </source>
</evidence>
<dbReference type="Pfam" id="PF00241">
    <property type="entry name" value="Cofilin_ADF"/>
    <property type="match status" value="1"/>
</dbReference>
<dbReference type="Proteomes" id="UP000001038">
    <property type="component" value="Chromosome 12"/>
</dbReference>
<dbReference type="InParanoid" id="A0A3B3I115"/>
<reference evidence="16" key="2">
    <citation type="submission" date="2025-08" db="UniProtKB">
        <authorList>
            <consortium name="Ensembl"/>
        </authorList>
    </citation>
    <scope>IDENTIFICATION</scope>
    <source>
        <strain evidence="16">Hd-rR</strain>
    </source>
</reference>
<dbReference type="PANTHER" id="PTHR10829:SF12">
    <property type="entry name" value="DREBRIN-LIKE PROTEIN"/>
    <property type="match status" value="1"/>
</dbReference>
<evidence type="ECO:0000256" key="6">
    <source>
        <dbReference type="ARBA" id="ARBA00004510"/>
    </source>
</evidence>
<dbReference type="STRING" id="8090.ENSORLP00000037414"/>
<dbReference type="SUPFAM" id="SSF55753">
    <property type="entry name" value="Actin depolymerizing proteins"/>
    <property type="match status" value="1"/>
</dbReference>
<evidence type="ECO:0000313" key="17">
    <source>
        <dbReference type="Proteomes" id="UP000001038"/>
    </source>
</evidence>
<dbReference type="Bgee" id="ENSORLG00000022498">
    <property type="expression patterns" value="Expressed in pharyngeal gill and 11 other cell types or tissues"/>
</dbReference>
<evidence type="ECO:0000256" key="1">
    <source>
        <dbReference type="ARBA" id="ARBA00004132"/>
    </source>
</evidence>
<evidence type="ECO:0000256" key="5">
    <source>
        <dbReference type="ARBA" id="ARBA00004466"/>
    </source>
</evidence>